<name>A0A348WPR6_9GAMM</name>
<dbReference type="RefSeq" id="WP_272977318.1">
    <property type="nucleotide sequence ID" value="NZ_DBGH01000006.1"/>
</dbReference>
<feature type="signal peptide" evidence="1">
    <location>
        <begin position="1"/>
        <end position="23"/>
    </location>
</feature>
<gene>
    <name evidence="2" type="ORF">DCR58_07055</name>
</gene>
<dbReference type="NCBIfam" id="TIGR00752">
    <property type="entry name" value="slp"/>
    <property type="match status" value="1"/>
</dbReference>
<dbReference type="PANTHER" id="PTHR37530:SF1">
    <property type="entry name" value="OUTER MEMBRANE PROTEIN SLP"/>
    <property type="match status" value="1"/>
</dbReference>
<dbReference type="PROSITE" id="PS51257">
    <property type="entry name" value="PROKAR_LIPOPROTEIN"/>
    <property type="match status" value="1"/>
</dbReference>
<dbReference type="EMBL" id="DMUP01000162">
    <property type="protein sequence ID" value="HAR56528.1"/>
    <property type="molecule type" value="Genomic_DNA"/>
</dbReference>
<dbReference type="PIRSF" id="PIRSF004982">
    <property type="entry name" value="SlP"/>
    <property type="match status" value="1"/>
</dbReference>
<sequence>MLRIASLALGALLLAGCSTFPDAIATQDEDALVSYSQVKNNTEATVGQAARWGGIIADVRNDEGYTIIEMVHFPLKSWGRPLVSDDTEGRFLAVINGFVDPQVYQQGRSLTVLGKVGEAQEGKIGDYNYIYPVIETSGYYLWPKEVDRADSGIDYSPLWFRHNFYAPYPYRPYYYRYPTRVRVQEEKPNATSNQ</sequence>
<accession>A0A348WPR6</accession>
<dbReference type="Proteomes" id="UP000262878">
    <property type="component" value="Unassembled WGS sequence"/>
</dbReference>
<dbReference type="STRING" id="314276.OS145_10275"/>
<dbReference type="PANTHER" id="PTHR37530">
    <property type="entry name" value="OUTER MEMBRANE PROTEIN SLP"/>
    <property type="match status" value="1"/>
</dbReference>
<protein>
    <submittedName>
        <fullName evidence="2">Starvation-inducible protein</fullName>
    </submittedName>
</protein>
<proteinExistence type="predicted"/>
<evidence type="ECO:0000256" key="1">
    <source>
        <dbReference type="SAM" id="SignalP"/>
    </source>
</evidence>
<dbReference type="GO" id="GO:0019867">
    <property type="term" value="C:outer membrane"/>
    <property type="evidence" value="ECO:0007669"/>
    <property type="project" value="InterPro"/>
</dbReference>
<evidence type="ECO:0000313" key="3">
    <source>
        <dbReference type="Proteomes" id="UP000262878"/>
    </source>
</evidence>
<dbReference type="AlphaFoldDB" id="A0A348WPR6"/>
<dbReference type="InterPro" id="IPR004658">
    <property type="entry name" value="OMP_Slp"/>
</dbReference>
<feature type="chain" id="PRO_5016641393" evidence="1">
    <location>
        <begin position="24"/>
        <end position="194"/>
    </location>
</feature>
<evidence type="ECO:0000313" key="2">
    <source>
        <dbReference type="EMBL" id="HAR56528.1"/>
    </source>
</evidence>
<organism evidence="2 3">
    <name type="scientific">Idiomarina baltica</name>
    <dbReference type="NCBI Taxonomy" id="190892"/>
    <lineage>
        <taxon>Bacteria</taxon>
        <taxon>Pseudomonadati</taxon>
        <taxon>Pseudomonadota</taxon>
        <taxon>Gammaproteobacteria</taxon>
        <taxon>Alteromonadales</taxon>
        <taxon>Idiomarinaceae</taxon>
        <taxon>Idiomarina</taxon>
    </lineage>
</organism>
<comment type="caution">
    <text evidence="2">The sequence shown here is derived from an EMBL/GenBank/DDBJ whole genome shotgun (WGS) entry which is preliminary data.</text>
</comment>
<dbReference type="Pfam" id="PF03843">
    <property type="entry name" value="Slp"/>
    <property type="match status" value="1"/>
</dbReference>
<keyword evidence="1" id="KW-0732">Signal</keyword>
<reference evidence="2 3" key="1">
    <citation type="journal article" date="2018" name="Nat. Biotechnol.">
        <title>A standardized bacterial taxonomy based on genome phylogeny substantially revises the tree of life.</title>
        <authorList>
            <person name="Parks D.H."/>
            <person name="Chuvochina M."/>
            <person name="Waite D.W."/>
            <person name="Rinke C."/>
            <person name="Skarshewski A."/>
            <person name="Chaumeil P.A."/>
            <person name="Hugenholtz P."/>
        </authorList>
    </citation>
    <scope>NUCLEOTIDE SEQUENCE [LARGE SCALE GENOMIC DNA]</scope>
    <source>
        <strain evidence="2">UBA9360</strain>
    </source>
</reference>